<dbReference type="Proteomes" id="UP001211005">
    <property type="component" value="Chromosome"/>
</dbReference>
<evidence type="ECO:0000313" key="2">
    <source>
        <dbReference type="EMBL" id="WBA43051.1"/>
    </source>
</evidence>
<organism evidence="2 3">
    <name type="scientific">Hymenobacter canadensis</name>
    <dbReference type="NCBI Taxonomy" id="2999067"/>
    <lineage>
        <taxon>Bacteria</taxon>
        <taxon>Pseudomonadati</taxon>
        <taxon>Bacteroidota</taxon>
        <taxon>Cytophagia</taxon>
        <taxon>Cytophagales</taxon>
        <taxon>Hymenobacteraceae</taxon>
        <taxon>Hymenobacter</taxon>
    </lineage>
</organism>
<keyword evidence="3" id="KW-1185">Reference proteome</keyword>
<evidence type="ECO:0000256" key="1">
    <source>
        <dbReference type="SAM" id="SignalP"/>
    </source>
</evidence>
<feature type="chain" id="PRO_5046054936" evidence="1">
    <location>
        <begin position="20"/>
        <end position="41"/>
    </location>
</feature>
<accession>A0ABY7LU80</accession>
<feature type="signal peptide" evidence="1">
    <location>
        <begin position="1"/>
        <end position="19"/>
    </location>
</feature>
<keyword evidence="1" id="KW-0732">Signal</keyword>
<reference evidence="2 3" key="1">
    <citation type="submission" date="2022-12" db="EMBL/GenBank/DDBJ databases">
        <title>Hymenobacter canadensis sp. nov. isolated from lake water of the Cambridge Bay, Canada.</title>
        <authorList>
            <person name="Kim W.H."/>
            <person name="Lee Y.M."/>
        </authorList>
    </citation>
    <scope>NUCLEOTIDE SEQUENCE [LARGE SCALE GENOMIC DNA]</scope>
    <source>
        <strain evidence="2 3">PAMC 29467</strain>
    </source>
</reference>
<dbReference type="EMBL" id="CP114767">
    <property type="protein sequence ID" value="WBA43051.1"/>
    <property type="molecule type" value="Genomic_DNA"/>
</dbReference>
<protein>
    <submittedName>
        <fullName evidence="2">Uncharacterized protein</fullName>
    </submittedName>
</protein>
<proteinExistence type="predicted"/>
<evidence type="ECO:0000313" key="3">
    <source>
        <dbReference type="Proteomes" id="UP001211005"/>
    </source>
</evidence>
<name>A0ABY7LU80_9BACT</name>
<gene>
    <name evidence="2" type="ORF">O3303_05660</name>
</gene>
<dbReference type="RefSeq" id="WP_269561097.1">
    <property type="nucleotide sequence ID" value="NZ_CP114767.1"/>
</dbReference>
<sequence>MPASAALFFCTISPGAASATCGALVGLRAAHHHLHGYHSSF</sequence>